<evidence type="ECO:0000256" key="13">
    <source>
        <dbReference type="ARBA" id="ARBA00023180"/>
    </source>
</evidence>
<evidence type="ECO:0000256" key="14">
    <source>
        <dbReference type="ARBA" id="ARBA00023224"/>
    </source>
</evidence>
<feature type="transmembrane region" description="Helical" evidence="16">
    <location>
        <begin position="85"/>
        <end position="105"/>
    </location>
</feature>
<comment type="similarity">
    <text evidence="3">Belongs to the G-protein coupled receptor 1 family.</text>
</comment>
<evidence type="ECO:0000313" key="18">
    <source>
        <dbReference type="EMBL" id="KAH8042305.1"/>
    </source>
</evidence>
<keyword evidence="4" id="KW-0217">Developmental protein</keyword>
<evidence type="ECO:0000256" key="1">
    <source>
        <dbReference type="ARBA" id="ARBA00004309"/>
    </source>
</evidence>
<organism evidence="18 19">
    <name type="scientific">Rhipicephalus microplus</name>
    <name type="common">Cattle tick</name>
    <name type="synonym">Boophilus microplus</name>
    <dbReference type="NCBI Taxonomy" id="6941"/>
    <lineage>
        <taxon>Eukaryota</taxon>
        <taxon>Metazoa</taxon>
        <taxon>Ecdysozoa</taxon>
        <taxon>Arthropoda</taxon>
        <taxon>Chelicerata</taxon>
        <taxon>Arachnida</taxon>
        <taxon>Acari</taxon>
        <taxon>Parasitiformes</taxon>
        <taxon>Ixodida</taxon>
        <taxon>Ixodoidea</taxon>
        <taxon>Ixodidae</taxon>
        <taxon>Rhipicephalinae</taxon>
        <taxon>Rhipicephalus</taxon>
        <taxon>Boophilus</taxon>
    </lineage>
</organism>
<evidence type="ECO:0000313" key="19">
    <source>
        <dbReference type="Proteomes" id="UP000821866"/>
    </source>
</evidence>
<comment type="subcellular location">
    <subcellularLocation>
        <location evidence="2">Cell membrane</location>
        <topology evidence="2">Multi-pass membrane protein</topology>
    </subcellularLocation>
    <subcellularLocation>
        <location evidence="1">Cell projection</location>
        <location evidence="1">Cilium membrane</location>
    </subcellularLocation>
</comment>
<keyword evidence="7 16" id="KW-1133">Transmembrane helix</keyword>
<dbReference type="EMBL" id="JABSTU010000001">
    <property type="protein sequence ID" value="KAH8042305.1"/>
    <property type="molecule type" value="Genomic_DNA"/>
</dbReference>
<gene>
    <name evidence="18" type="ORF">HPB51_021389</name>
</gene>
<dbReference type="InterPro" id="IPR017452">
    <property type="entry name" value="GPCR_Rhodpsn_7TM"/>
</dbReference>
<evidence type="ECO:0000256" key="11">
    <source>
        <dbReference type="ARBA" id="ARBA00023157"/>
    </source>
</evidence>
<evidence type="ECO:0000256" key="10">
    <source>
        <dbReference type="ARBA" id="ARBA00023136"/>
    </source>
</evidence>
<dbReference type="GO" id="GO:0004930">
    <property type="term" value="F:G protein-coupled receptor activity"/>
    <property type="evidence" value="ECO:0007669"/>
    <property type="project" value="UniProtKB-KW"/>
</dbReference>
<dbReference type="PRINTS" id="PR00237">
    <property type="entry name" value="GPCRRHODOPSN"/>
</dbReference>
<evidence type="ECO:0000256" key="5">
    <source>
        <dbReference type="ARBA" id="ARBA00022475"/>
    </source>
</evidence>
<sequence length="242" mass="26706">MPSNKFVLNMAIVHLLQTFIVLPFVFVSILFQEWIFGDVFCKIQGTLSICLTMANVFSILLIAVDRNCAVNSPLHYSMTITKKRTNALILSTWVIAITVSVPPLAGVSDLQYQKSWAMCTVTWYDSGLLTLAYSCVLCVLGFMLPFIRITWIYTSMFKAARRNSACTRIHNVKSESNDISPPPSAGLDGGNDVSVCLSRKSAWSKRSTSSQMSSLFGDKLKAVRTGIFVVVSFTACFLPSSP</sequence>
<keyword evidence="10 16" id="KW-0472">Membrane</keyword>
<evidence type="ECO:0000256" key="2">
    <source>
        <dbReference type="ARBA" id="ARBA00004651"/>
    </source>
</evidence>
<feature type="transmembrane region" description="Helical" evidence="16">
    <location>
        <begin position="43"/>
        <end position="64"/>
    </location>
</feature>
<keyword evidence="19" id="KW-1185">Reference proteome</keyword>
<keyword evidence="6 16" id="KW-0812">Transmembrane</keyword>
<keyword evidence="14" id="KW-0807">Transducer</keyword>
<keyword evidence="11" id="KW-1015">Disulfide bond</keyword>
<keyword evidence="15" id="KW-0966">Cell projection</keyword>
<reference evidence="18" key="1">
    <citation type="journal article" date="2020" name="Cell">
        <title>Large-Scale Comparative Analyses of Tick Genomes Elucidate Their Genetic Diversity and Vector Capacities.</title>
        <authorList>
            <consortium name="Tick Genome and Microbiome Consortium (TIGMIC)"/>
            <person name="Jia N."/>
            <person name="Wang J."/>
            <person name="Shi W."/>
            <person name="Du L."/>
            <person name="Sun Y."/>
            <person name="Zhan W."/>
            <person name="Jiang J.F."/>
            <person name="Wang Q."/>
            <person name="Zhang B."/>
            <person name="Ji P."/>
            <person name="Bell-Sakyi L."/>
            <person name="Cui X.M."/>
            <person name="Yuan T.T."/>
            <person name="Jiang B.G."/>
            <person name="Yang W.F."/>
            <person name="Lam T.T."/>
            <person name="Chang Q.C."/>
            <person name="Ding S.J."/>
            <person name="Wang X.J."/>
            <person name="Zhu J.G."/>
            <person name="Ruan X.D."/>
            <person name="Zhao L."/>
            <person name="Wei J.T."/>
            <person name="Ye R.Z."/>
            <person name="Que T.C."/>
            <person name="Du C.H."/>
            <person name="Zhou Y.H."/>
            <person name="Cheng J.X."/>
            <person name="Dai P.F."/>
            <person name="Guo W.B."/>
            <person name="Han X.H."/>
            <person name="Huang E.J."/>
            <person name="Li L.F."/>
            <person name="Wei W."/>
            <person name="Gao Y.C."/>
            <person name="Liu J.Z."/>
            <person name="Shao H.Z."/>
            <person name="Wang X."/>
            <person name="Wang C.C."/>
            <person name="Yang T.C."/>
            <person name="Huo Q.B."/>
            <person name="Li W."/>
            <person name="Chen H.Y."/>
            <person name="Chen S.E."/>
            <person name="Zhou L.G."/>
            <person name="Ni X.B."/>
            <person name="Tian J.H."/>
            <person name="Sheng Y."/>
            <person name="Liu T."/>
            <person name="Pan Y.S."/>
            <person name="Xia L.Y."/>
            <person name="Li J."/>
            <person name="Zhao F."/>
            <person name="Cao W.C."/>
        </authorList>
    </citation>
    <scope>NUCLEOTIDE SEQUENCE</scope>
    <source>
        <strain evidence="18">Rmic-2018</strain>
    </source>
</reference>
<protein>
    <recommendedName>
        <fullName evidence="17">G-protein coupled receptors family 1 profile domain-containing protein</fullName>
    </recommendedName>
</protein>
<evidence type="ECO:0000256" key="3">
    <source>
        <dbReference type="ARBA" id="ARBA00010663"/>
    </source>
</evidence>
<evidence type="ECO:0000256" key="16">
    <source>
        <dbReference type="SAM" id="Phobius"/>
    </source>
</evidence>
<name>A0A9J6F7M2_RHIMP</name>
<dbReference type="PANTHER" id="PTHR22752:SF10">
    <property type="entry name" value="G-PROTEIN COUPLED RECEPTOR 161"/>
    <property type="match status" value="1"/>
</dbReference>
<evidence type="ECO:0000256" key="7">
    <source>
        <dbReference type="ARBA" id="ARBA00022989"/>
    </source>
</evidence>
<accession>A0A9J6F7M2</accession>
<dbReference type="InterPro" id="IPR000276">
    <property type="entry name" value="GPCR_Rhodpsn"/>
</dbReference>
<keyword evidence="12" id="KW-0675">Receptor</keyword>
<evidence type="ECO:0000256" key="12">
    <source>
        <dbReference type="ARBA" id="ARBA00023170"/>
    </source>
</evidence>
<dbReference type="GO" id="GO:0060170">
    <property type="term" value="C:ciliary membrane"/>
    <property type="evidence" value="ECO:0007669"/>
    <property type="project" value="UniProtKB-SubCell"/>
</dbReference>
<dbReference type="PANTHER" id="PTHR22752">
    <property type="entry name" value="G PROTEIN-COUPLED RECEPTOR"/>
    <property type="match status" value="1"/>
</dbReference>
<feature type="domain" description="G-protein coupled receptors family 1 profile" evidence="17">
    <location>
        <begin position="1"/>
        <end position="242"/>
    </location>
</feature>
<evidence type="ECO:0000256" key="9">
    <source>
        <dbReference type="ARBA" id="ARBA00023069"/>
    </source>
</evidence>
<dbReference type="PROSITE" id="PS50262">
    <property type="entry name" value="G_PROTEIN_RECEP_F1_2"/>
    <property type="match status" value="1"/>
</dbReference>
<evidence type="ECO:0000256" key="15">
    <source>
        <dbReference type="ARBA" id="ARBA00023273"/>
    </source>
</evidence>
<dbReference type="Pfam" id="PF00001">
    <property type="entry name" value="7tm_1"/>
    <property type="match status" value="1"/>
</dbReference>
<evidence type="ECO:0000256" key="8">
    <source>
        <dbReference type="ARBA" id="ARBA00023040"/>
    </source>
</evidence>
<dbReference type="AlphaFoldDB" id="A0A9J6F7M2"/>
<dbReference type="VEuPathDB" id="VectorBase:LOC119161329"/>
<keyword evidence="8" id="KW-0297">G-protein coupled receptor</keyword>
<feature type="transmembrane region" description="Helical" evidence="16">
    <location>
        <begin position="7"/>
        <end position="31"/>
    </location>
</feature>
<dbReference type="Proteomes" id="UP000821866">
    <property type="component" value="Chromosome 1"/>
</dbReference>
<feature type="transmembrane region" description="Helical" evidence="16">
    <location>
        <begin position="131"/>
        <end position="153"/>
    </location>
</feature>
<proteinExistence type="inferred from homology"/>
<comment type="caution">
    <text evidence="18">The sequence shown here is derived from an EMBL/GenBank/DDBJ whole genome shotgun (WGS) entry which is preliminary data.</text>
</comment>
<evidence type="ECO:0000259" key="17">
    <source>
        <dbReference type="PROSITE" id="PS50262"/>
    </source>
</evidence>
<evidence type="ECO:0000256" key="6">
    <source>
        <dbReference type="ARBA" id="ARBA00022692"/>
    </source>
</evidence>
<keyword evidence="5" id="KW-1003">Cell membrane</keyword>
<reference evidence="18" key="2">
    <citation type="submission" date="2021-09" db="EMBL/GenBank/DDBJ databases">
        <authorList>
            <person name="Jia N."/>
            <person name="Wang J."/>
            <person name="Shi W."/>
            <person name="Du L."/>
            <person name="Sun Y."/>
            <person name="Zhan W."/>
            <person name="Jiang J."/>
            <person name="Wang Q."/>
            <person name="Zhang B."/>
            <person name="Ji P."/>
            <person name="Sakyi L.B."/>
            <person name="Cui X."/>
            <person name="Yuan T."/>
            <person name="Jiang B."/>
            <person name="Yang W."/>
            <person name="Lam T.T.-Y."/>
            <person name="Chang Q."/>
            <person name="Ding S."/>
            <person name="Wang X."/>
            <person name="Zhu J."/>
            <person name="Ruan X."/>
            <person name="Zhao L."/>
            <person name="Wei J."/>
            <person name="Que T."/>
            <person name="Du C."/>
            <person name="Cheng J."/>
            <person name="Dai P."/>
            <person name="Han X."/>
            <person name="Huang E."/>
            <person name="Gao Y."/>
            <person name="Liu J."/>
            <person name="Shao H."/>
            <person name="Ye R."/>
            <person name="Li L."/>
            <person name="Wei W."/>
            <person name="Wang X."/>
            <person name="Wang C."/>
            <person name="Huo Q."/>
            <person name="Li W."/>
            <person name="Guo W."/>
            <person name="Chen H."/>
            <person name="Chen S."/>
            <person name="Zhou L."/>
            <person name="Zhou L."/>
            <person name="Ni X."/>
            <person name="Tian J."/>
            <person name="Zhou Y."/>
            <person name="Sheng Y."/>
            <person name="Liu T."/>
            <person name="Pan Y."/>
            <person name="Xia L."/>
            <person name="Li J."/>
            <person name="Zhao F."/>
            <person name="Cao W."/>
        </authorList>
    </citation>
    <scope>NUCLEOTIDE SEQUENCE</scope>
    <source>
        <strain evidence="18">Rmic-2018</strain>
        <tissue evidence="18">Larvae</tissue>
    </source>
</reference>
<keyword evidence="9" id="KW-0969">Cilium</keyword>
<dbReference type="SUPFAM" id="SSF81321">
    <property type="entry name" value="Family A G protein-coupled receptor-like"/>
    <property type="match status" value="1"/>
</dbReference>
<dbReference type="Gene3D" id="1.20.1070.10">
    <property type="entry name" value="Rhodopsin 7-helix transmembrane proteins"/>
    <property type="match status" value="1"/>
</dbReference>
<evidence type="ECO:0000256" key="4">
    <source>
        <dbReference type="ARBA" id="ARBA00022473"/>
    </source>
</evidence>
<dbReference type="CDD" id="cd00637">
    <property type="entry name" value="7tm_classA_rhodopsin-like"/>
    <property type="match status" value="1"/>
</dbReference>
<keyword evidence="13" id="KW-0325">Glycoprotein</keyword>